<comment type="caution">
    <text evidence="21">The sequence shown here is derived from an EMBL/GenBank/DDBJ whole genome shotgun (WGS) entry which is preliminary data.</text>
</comment>
<evidence type="ECO:0000256" key="12">
    <source>
        <dbReference type="ARBA" id="ARBA00023170"/>
    </source>
</evidence>
<dbReference type="InterPro" id="IPR039426">
    <property type="entry name" value="TonB-dep_rcpt-like"/>
</dbReference>
<dbReference type="Proteomes" id="UP001256588">
    <property type="component" value="Unassembled WGS sequence"/>
</dbReference>
<dbReference type="InterPro" id="IPR036942">
    <property type="entry name" value="Beta-barrel_TonB_sf"/>
</dbReference>
<evidence type="ECO:0000256" key="6">
    <source>
        <dbReference type="ARBA" id="ARBA00022692"/>
    </source>
</evidence>
<keyword evidence="8" id="KW-0408">Iron</keyword>
<dbReference type="InterPro" id="IPR012910">
    <property type="entry name" value="Plug_dom"/>
</dbReference>
<feature type="region of interest" description="Disordered" evidence="17">
    <location>
        <begin position="342"/>
        <end position="363"/>
    </location>
</feature>
<evidence type="ECO:0000256" key="16">
    <source>
        <dbReference type="RuleBase" id="RU003357"/>
    </source>
</evidence>
<dbReference type="EMBL" id="JAVDWO010000001">
    <property type="protein sequence ID" value="MDR7191394.1"/>
    <property type="molecule type" value="Genomic_DNA"/>
</dbReference>
<dbReference type="NCBIfam" id="TIGR01783">
    <property type="entry name" value="TonB-siderophor"/>
    <property type="match status" value="1"/>
</dbReference>
<dbReference type="PANTHER" id="PTHR30069:SF8">
    <property type="entry name" value="TONB-DEPENDENT SIDEROPHORE RECEPTOR PROTEIN"/>
    <property type="match status" value="1"/>
</dbReference>
<organism evidence="21 22">
    <name type="scientific">Luteimonas terrae</name>
    <dbReference type="NCBI Taxonomy" id="1530191"/>
    <lineage>
        <taxon>Bacteria</taxon>
        <taxon>Pseudomonadati</taxon>
        <taxon>Pseudomonadota</taxon>
        <taxon>Gammaproteobacteria</taxon>
        <taxon>Lysobacterales</taxon>
        <taxon>Lysobacteraceae</taxon>
        <taxon>Luteimonas</taxon>
    </lineage>
</organism>
<reference evidence="21 22" key="1">
    <citation type="submission" date="2023-07" db="EMBL/GenBank/DDBJ databases">
        <title>Sorghum-associated microbial communities from plants grown in Nebraska, USA.</title>
        <authorList>
            <person name="Schachtman D."/>
        </authorList>
    </citation>
    <scope>NUCLEOTIDE SEQUENCE [LARGE SCALE GENOMIC DNA]</scope>
    <source>
        <strain evidence="21 22">4099</strain>
    </source>
</reference>
<feature type="region of interest" description="Disordered" evidence="17">
    <location>
        <begin position="399"/>
        <end position="428"/>
    </location>
</feature>
<evidence type="ECO:0000256" key="11">
    <source>
        <dbReference type="ARBA" id="ARBA00023136"/>
    </source>
</evidence>
<accession>A0ABU1XRL3</accession>
<name>A0ABU1XRL3_9GAMM</name>
<evidence type="ECO:0000256" key="2">
    <source>
        <dbReference type="ARBA" id="ARBA00009810"/>
    </source>
</evidence>
<evidence type="ECO:0000256" key="18">
    <source>
        <dbReference type="SAM" id="SignalP"/>
    </source>
</evidence>
<keyword evidence="7 18" id="KW-0732">Signal</keyword>
<dbReference type="InterPro" id="IPR010105">
    <property type="entry name" value="TonB_sidphr_rcpt"/>
</dbReference>
<evidence type="ECO:0000313" key="22">
    <source>
        <dbReference type="Proteomes" id="UP001256588"/>
    </source>
</evidence>
<evidence type="ECO:0000259" key="19">
    <source>
        <dbReference type="Pfam" id="PF00593"/>
    </source>
</evidence>
<gene>
    <name evidence="21" type="ORF">J2W68_000096</name>
</gene>
<evidence type="ECO:0000256" key="10">
    <source>
        <dbReference type="ARBA" id="ARBA00023077"/>
    </source>
</evidence>
<evidence type="ECO:0000256" key="8">
    <source>
        <dbReference type="ARBA" id="ARBA00023004"/>
    </source>
</evidence>
<feature type="compositionally biased region" description="Basic and acidic residues" evidence="17">
    <location>
        <begin position="123"/>
        <end position="136"/>
    </location>
</feature>
<dbReference type="PROSITE" id="PS52016">
    <property type="entry name" value="TONB_DEPENDENT_REC_3"/>
    <property type="match status" value="1"/>
</dbReference>
<dbReference type="RefSeq" id="WP_310231538.1">
    <property type="nucleotide sequence ID" value="NZ_JAVDWO010000001.1"/>
</dbReference>
<feature type="region of interest" description="Disordered" evidence="17">
    <location>
        <begin position="114"/>
        <end position="138"/>
    </location>
</feature>
<feature type="domain" description="TonB-dependent receptor plug" evidence="20">
    <location>
        <begin position="56"/>
        <end position="169"/>
    </location>
</feature>
<keyword evidence="11 14" id="KW-0472">Membrane</keyword>
<evidence type="ECO:0000256" key="17">
    <source>
        <dbReference type="SAM" id="MobiDB-lite"/>
    </source>
</evidence>
<comment type="similarity">
    <text evidence="2 14 16">Belongs to the TonB-dependent receptor family.</text>
</comment>
<dbReference type="Pfam" id="PF07715">
    <property type="entry name" value="Plug"/>
    <property type="match status" value="1"/>
</dbReference>
<dbReference type="NCBIfam" id="NF010048">
    <property type="entry name" value="PRK13524.1"/>
    <property type="match status" value="1"/>
</dbReference>
<keyword evidence="10 16" id="KW-0798">TonB box</keyword>
<keyword evidence="22" id="KW-1185">Reference proteome</keyword>
<dbReference type="InterPro" id="IPR000531">
    <property type="entry name" value="Beta-barrel_TonB"/>
</dbReference>
<evidence type="ECO:0000256" key="4">
    <source>
        <dbReference type="ARBA" id="ARBA00022452"/>
    </source>
</evidence>
<feature type="chain" id="PRO_5046667374" evidence="18">
    <location>
        <begin position="26"/>
        <end position="758"/>
    </location>
</feature>
<evidence type="ECO:0000256" key="7">
    <source>
        <dbReference type="ARBA" id="ARBA00022729"/>
    </source>
</evidence>
<evidence type="ECO:0000313" key="21">
    <source>
        <dbReference type="EMBL" id="MDR7191394.1"/>
    </source>
</evidence>
<keyword evidence="9" id="KW-0406">Ion transport</keyword>
<evidence type="ECO:0000256" key="13">
    <source>
        <dbReference type="ARBA" id="ARBA00023237"/>
    </source>
</evidence>
<dbReference type="Gene3D" id="2.170.130.10">
    <property type="entry name" value="TonB-dependent receptor, plug domain"/>
    <property type="match status" value="1"/>
</dbReference>
<dbReference type="PANTHER" id="PTHR30069">
    <property type="entry name" value="TONB-DEPENDENT OUTER MEMBRANE RECEPTOR"/>
    <property type="match status" value="1"/>
</dbReference>
<evidence type="ECO:0000256" key="3">
    <source>
        <dbReference type="ARBA" id="ARBA00022448"/>
    </source>
</evidence>
<dbReference type="InterPro" id="IPR058134">
    <property type="entry name" value="PirA/FepA/PfeA"/>
</dbReference>
<evidence type="ECO:0000256" key="1">
    <source>
        <dbReference type="ARBA" id="ARBA00004571"/>
    </source>
</evidence>
<feature type="short sequence motif" description="TonB C-terminal box" evidence="15">
    <location>
        <begin position="741"/>
        <end position="758"/>
    </location>
</feature>
<keyword evidence="6 14" id="KW-0812">Transmembrane</keyword>
<evidence type="ECO:0000256" key="14">
    <source>
        <dbReference type="PROSITE-ProRule" id="PRU01360"/>
    </source>
</evidence>
<dbReference type="NCBIfam" id="NF010051">
    <property type="entry name" value="PRK13528.1"/>
    <property type="match status" value="1"/>
</dbReference>
<dbReference type="CDD" id="cd01347">
    <property type="entry name" value="ligand_gated_channel"/>
    <property type="match status" value="1"/>
</dbReference>
<evidence type="ECO:0000256" key="15">
    <source>
        <dbReference type="PROSITE-ProRule" id="PRU10144"/>
    </source>
</evidence>
<dbReference type="SUPFAM" id="SSF56935">
    <property type="entry name" value="Porins"/>
    <property type="match status" value="1"/>
</dbReference>
<dbReference type="PROSITE" id="PS01156">
    <property type="entry name" value="TONB_DEPENDENT_REC_2"/>
    <property type="match status" value="1"/>
</dbReference>
<keyword evidence="3 14" id="KW-0813">Transport</keyword>
<evidence type="ECO:0000256" key="9">
    <source>
        <dbReference type="ARBA" id="ARBA00023065"/>
    </source>
</evidence>
<feature type="domain" description="TonB-dependent receptor-like beta-barrel" evidence="19">
    <location>
        <begin position="304"/>
        <end position="724"/>
    </location>
</feature>
<feature type="signal peptide" evidence="18">
    <location>
        <begin position="1"/>
        <end position="25"/>
    </location>
</feature>
<keyword evidence="12 21" id="KW-0675">Receptor</keyword>
<protein>
    <submittedName>
        <fullName evidence="21">Ferric enterobactin receptor</fullName>
    </submittedName>
</protein>
<dbReference type="Gene3D" id="2.40.170.20">
    <property type="entry name" value="TonB-dependent receptor, beta-barrel domain"/>
    <property type="match status" value="1"/>
</dbReference>
<keyword evidence="4 14" id="KW-1134">Transmembrane beta strand</keyword>
<evidence type="ECO:0000256" key="5">
    <source>
        <dbReference type="ARBA" id="ARBA00022496"/>
    </source>
</evidence>
<comment type="subcellular location">
    <subcellularLocation>
        <location evidence="1 14">Cell outer membrane</location>
        <topology evidence="1 14">Multi-pass membrane protein</topology>
    </subcellularLocation>
</comment>
<sequence>MSSAPLHRTALSASIALLLSAPALAQSVSDETSRDAVELDTVRVTAEAIARQALGTSVITVEDIERRPPANDLSELIRTMPGVNLTGNSSSGQYGNNRQIDLRGMGPENTLILVDGKPVGSRDSIRMGRSGERNTRGDTNWVPAEAVERIEVLRGPAAARYGSGASGGVVNIITRRPTGDLTGSLSLFGQVPQHGDEGGSQRAGVTLSGPLTDTLSFRVYGNVNKTDADSLDLNADYLTDIGVTPPAGREGVRNKDVNALLRWDINEAHVVEFEAGTSRQGNIFAGDRAVSLDGTPLITELAEQGAETNRMYRNSGAVTHRGRWGDASSRVTLAFEGTNNTRLNEGLAGGPEGSIGSATESSTSRLRNYAVDGEVSLPTTIGATEHIWTVGFEHRDSELEDPYSMSQSGGNGGGIPGLDPDRGGGKADAQTSAVFVEDNIYAGERWIVTPGVRFDHHSQFGNNASPSLSVQFALREDLKLKGGVARAFKAPNLYQSNPNYLYYTMGFGCPDNFASLGSGCYVLGNADLDAETSLNKEIGIEWAPVSGHHASLTYFHNDYKDKVVSGFTPVGQTPGVPGAQPVPPARIFQWENAPEAVVSGLEGNINIPLIGDRGSVLKWNNNVTYMIENENKVTGQPLSVIPEYTVNTSLDWQATEALSLLLTGTFYGRQEPATRDINNDDRCDEAGADCVAVRQVRDPYNVWGIGARYRITPTVSLGGGVNNLLDKRLFRESNSQYAGAATYNEPGRSYYVSMNIGF</sequence>
<proteinExistence type="inferred from homology"/>
<dbReference type="InterPro" id="IPR037066">
    <property type="entry name" value="Plug_dom_sf"/>
</dbReference>
<dbReference type="Pfam" id="PF00593">
    <property type="entry name" value="TonB_dep_Rec_b-barrel"/>
    <property type="match status" value="1"/>
</dbReference>
<keyword evidence="13 14" id="KW-0998">Cell outer membrane</keyword>
<evidence type="ECO:0000259" key="20">
    <source>
        <dbReference type="Pfam" id="PF07715"/>
    </source>
</evidence>
<keyword evidence="5" id="KW-0410">Iron transport</keyword>
<dbReference type="InterPro" id="IPR010917">
    <property type="entry name" value="TonB_rcpt_CS"/>
</dbReference>